<proteinExistence type="predicted"/>
<dbReference type="RefSeq" id="WP_349215422.1">
    <property type="nucleotide sequence ID" value="NZ_JBBMFA010000079.1"/>
</dbReference>
<protein>
    <submittedName>
        <fullName evidence="1">Uncharacterized protein</fullName>
    </submittedName>
</protein>
<keyword evidence="2" id="KW-1185">Reference proteome</keyword>
<sequence>MNKSFEQAAAALGPQKTAQLARLIWERRPLPANLTEDEKIFCLGLSLYEEYEDRDAIRAWLNEE</sequence>
<accession>A0ABV1GEA7</accession>
<reference evidence="1 2" key="1">
    <citation type="submission" date="2024-03" db="EMBL/GenBank/DDBJ databases">
        <title>Human intestinal bacterial collection.</title>
        <authorList>
            <person name="Pauvert C."/>
            <person name="Hitch T.C.A."/>
            <person name="Clavel T."/>
        </authorList>
    </citation>
    <scope>NUCLEOTIDE SEQUENCE [LARGE SCALE GENOMIC DNA]</scope>
    <source>
        <strain evidence="1 2">CLA-JM-H11</strain>
    </source>
</reference>
<name>A0ABV1GEA7_9FIRM</name>
<organism evidence="1 2">
    <name type="scientific">Ruthenibacterium intestinale</name>
    <dbReference type="NCBI Taxonomy" id="3133163"/>
    <lineage>
        <taxon>Bacteria</taxon>
        <taxon>Bacillati</taxon>
        <taxon>Bacillota</taxon>
        <taxon>Clostridia</taxon>
        <taxon>Eubacteriales</taxon>
        <taxon>Oscillospiraceae</taxon>
        <taxon>Ruthenibacterium</taxon>
    </lineage>
</organism>
<comment type="caution">
    <text evidence="1">The sequence shown here is derived from an EMBL/GenBank/DDBJ whole genome shotgun (WGS) entry which is preliminary data.</text>
</comment>
<dbReference type="EMBL" id="JBBMFA010000079">
    <property type="protein sequence ID" value="MEQ2519992.1"/>
    <property type="molecule type" value="Genomic_DNA"/>
</dbReference>
<evidence type="ECO:0000313" key="1">
    <source>
        <dbReference type="EMBL" id="MEQ2519992.1"/>
    </source>
</evidence>
<evidence type="ECO:0000313" key="2">
    <source>
        <dbReference type="Proteomes" id="UP001477672"/>
    </source>
</evidence>
<gene>
    <name evidence="1" type="ORF">WMO24_06070</name>
</gene>
<dbReference type="Proteomes" id="UP001477672">
    <property type="component" value="Unassembled WGS sequence"/>
</dbReference>